<dbReference type="EMBL" id="JARK01001341">
    <property type="protein sequence ID" value="EYC29787.1"/>
    <property type="molecule type" value="Genomic_DNA"/>
</dbReference>
<sequence length="324" mass="37626">MFAGGSSSQMEVEGLRRLLSWLSAGNWKISSITTDRNRSFPALLEDMRGEIDDVQHFWDGWHLVKWFGNNLRKEAKHRNCAPLTVWYEKLKTHMWKAIEVGNGERIRHILNTCLKHVQDVHVWPKEELTGPFTSCGHAHLRGPTGVRPETMTEGTAAFEGLRRLVLNRTLQKDLAKASPRGGTSICESKNALDRLYCRKKIFYPLFTYKLYAMLATMHFNTLRLAEMAGERRVQRVIEVRRKYFRRTSRMIFKAPVEHVWRDQISHAVLEARRVHHDEGNIPDEVQEMIDAEDVYEGGEPEDVLDSLFSSDDEEDYEEEPSEEL</sequence>
<organism evidence="2 3">
    <name type="scientific">Ancylostoma ceylanicum</name>
    <dbReference type="NCBI Taxonomy" id="53326"/>
    <lineage>
        <taxon>Eukaryota</taxon>
        <taxon>Metazoa</taxon>
        <taxon>Ecdysozoa</taxon>
        <taxon>Nematoda</taxon>
        <taxon>Chromadorea</taxon>
        <taxon>Rhabditida</taxon>
        <taxon>Rhabditina</taxon>
        <taxon>Rhabditomorpha</taxon>
        <taxon>Strongyloidea</taxon>
        <taxon>Ancylostomatidae</taxon>
        <taxon>Ancylostomatinae</taxon>
        <taxon>Ancylostoma</taxon>
    </lineage>
</organism>
<dbReference type="PANTHER" id="PTHR31751">
    <property type="entry name" value="SI:CH211-108C17.2-RELATED-RELATED"/>
    <property type="match status" value="1"/>
</dbReference>
<evidence type="ECO:0000256" key="1">
    <source>
        <dbReference type="SAM" id="MobiDB-lite"/>
    </source>
</evidence>
<comment type="caution">
    <text evidence="2">The sequence shown here is derived from an EMBL/GenBank/DDBJ whole genome shotgun (WGS) entry which is preliminary data.</text>
</comment>
<evidence type="ECO:0000313" key="2">
    <source>
        <dbReference type="EMBL" id="EYC29787.1"/>
    </source>
</evidence>
<name>A0A016VRV6_9BILA</name>
<dbReference type="AlphaFoldDB" id="A0A016VRV6"/>
<dbReference type="Proteomes" id="UP000024635">
    <property type="component" value="Unassembled WGS sequence"/>
</dbReference>
<evidence type="ECO:0000313" key="3">
    <source>
        <dbReference type="Proteomes" id="UP000024635"/>
    </source>
</evidence>
<dbReference type="OrthoDB" id="5814287at2759"/>
<accession>A0A016VRV6</accession>
<reference evidence="3" key="1">
    <citation type="journal article" date="2015" name="Nat. Genet.">
        <title>The genome and transcriptome of the zoonotic hookworm Ancylostoma ceylanicum identify infection-specific gene families.</title>
        <authorList>
            <person name="Schwarz E.M."/>
            <person name="Hu Y."/>
            <person name="Antoshechkin I."/>
            <person name="Miller M.M."/>
            <person name="Sternberg P.W."/>
            <person name="Aroian R.V."/>
        </authorList>
    </citation>
    <scope>NUCLEOTIDE SEQUENCE</scope>
    <source>
        <strain evidence="3">HY135</strain>
    </source>
</reference>
<dbReference type="PANTHER" id="PTHR31751:SF42">
    <property type="entry name" value="PROTEIN CBG10204"/>
    <property type="match status" value="1"/>
</dbReference>
<protein>
    <submittedName>
        <fullName evidence="2">Uncharacterized protein</fullName>
    </submittedName>
</protein>
<feature type="region of interest" description="Disordered" evidence="1">
    <location>
        <begin position="302"/>
        <end position="324"/>
    </location>
</feature>
<gene>
    <name evidence="2" type="primary">Acey_s0005.g2264</name>
    <name evidence="2" type="ORF">Y032_0005g2264</name>
</gene>
<proteinExistence type="predicted"/>
<keyword evidence="3" id="KW-1185">Reference proteome</keyword>